<evidence type="ECO:0000313" key="3">
    <source>
        <dbReference type="EMBL" id="MFD1064337.1"/>
    </source>
</evidence>
<sequence length="263" mass="30431">MISIAILGAGNVASHLYKAFSKSDTVDVKQWYNRSYDAIKSFKNETEVIDDLAKLKEVDVYILAVSDDALEEFSKTLPFNNRFIVHTSGTVSMYALDKKNKRGVFYPLQSFSKDANVNFENVPFCIETEEKSKMQMLKDLANALGSKYYKITTEQRKTLHVAAVFINNFTNQMYRIAHEISDAENIEFDLLKPLILETANKVQDMSPYMAQTGPAKRNDKKTLKKHLKRIENEEHKEIYKLITKSIQKTHGIKYRFDIKRKKH</sequence>
<dbReference type="PANTHER" id="PTHR40459">
    <property type="entry name" value="CONSERVED HYPOTHETICAL ALANINE AND LEUCINE RICH PROTEIN"/>
    <property type="match status" value="1"/>
</dbReference>
<dbReference type="EMBL" id="JBHTJL010000020">
    <property type="protein sequence ID" value="MFD1064337.1"/>
    <property type="molecule type" value="Genomic_DNA"/>
</dbReference>
<keyword evidence="4" id="KW-1185">Reference proteome</keyword>
<dbReference type="SUPFAM" id="SSF48179">
    <property type="entry name" value="6-phosphogluconate dehydrogenase C-terminal domain-like"/>
    <property type="match status" value="1"/>
</dbReference>
<evidence type="ECO:0000259" key="1">
    <source>
        <dbReference type="Pfam" id="PF03807"/>
    </source>
</evidence>
<dbReference type="Gene3D" id="1.10.1040.20">
    <property type="entry name" value="ProC-like, C-terminal domain"/>
    <property type="match status" value="1"/>
</dbReference>
<dbReference type="SUPFAM" id="SSF51735">
    <property type="entry name" value="NAD(P)-binding Rossmann-fold domains"/>
    <property type="match status" value="1"/>
</dbReference>
<protein>
    <submittedName>
        <fullName evidence="3">Rossmann-like and DUF2520 domain-containing protein</fullName>
    </submittedName>
</protein>
<dbReference type="InterPro" id="IPR018931">
    <property type="entry name" value="DUF2520"/>
</dbReference>
<evidence type="ECO:0000259" key="2">
    <source>
        <dbReference type="Pfam" id="PF10728"/>
    </source>
</evidence>
<dbReference type="InterPro" id="IPR037108">
    <property type="entry name" value="TM1727-like_C_sf"/>
</dbReference>
<comment type="caution">
    <text evidence="3">The sequence shown here is derived from an EMBL/GenBank/DDBJ whole genome shotgun (WGS) entry which is preliminary data.</text>
</comment>
<gene>
    <name evidence="3" type="ORF">ACFQ1Q_13875</name>
</gene>
<dbReference type="Gene3D" id="3.40.50.720">
    <property type="entry name" value="NAD(P)-binding Rossmann-like Domain"/>
    <property type="match status" value="1"/>
</dbReference>
<dbReference type="RefSeq" id="WP_386132753.1">
    <property type="nucleotide sequence ID" value="NZ_JBHTJL010000020.1"/>
</dbReference>
<proteinExistence type="predicted"/>
<reference evidence="4" key="1">
    <citation type="journal article" date="2019" name="Int. J. Syst. Evol. Microbiol.">
        <title>The Global Catalogue of Microorganisms (GCM) 10K type strain sequencing project: providing services to taxonomists for standard genome sequencing and annotation.</title>
        <authorList>
            <consortium name="The Broad Institute Genomics Platform"/>
            <consortium name="The Broad Institute Genome Sequencing Center for Infectious Disease"/>
            <person name="Wu L."/>
            <person name="Ma J."/>
        </authorList>
    </citation>
    <scope>NUCLEOTIDE SEQUENCE [LARGE SCALE GENOMIC DNA]</scope>
    <source>
        <strain evidence="4">CCUG 62215</strain>
    </source>
</reference>
<dbReference type="Proteomes" id="UP001597013">
    <property type="component" value="Unassembled WGS sequence"/>
</dbReference>
<dbReference type="InterPro" id="IPR028939">
    <property type="entry name" value="P5C_Rdtase_cat_N"/>
</dbReference>
<dbReference type="InterPro" id="IPR036291">
    <property type="entry name" value="NAD(P)-bd_dom_sf"/>
</dbReference>
<feature type="domain" description="DUF2520" evidence="2">
    <location>
        <begin position="122"/>
        <end position="246"/>
    </location>
</feature>
<organism evidence="3 4">
    <name type="scientific">Winogradskyella litorisediminis</name>
    <dbReference type="NCBI Taxonomy" id="1156618"/>
    <lineage>
        <taxon>Bacteria</taxon>
        <taxon>Pseudomonadati</taxon>
        <taxon>Bacteroidota</taxon>
        <taxon>Flavobacteriia</taxon>
        <taxon>Flavobacteriales</taxon>
        <taxon>Flavobacteriaceae</taxon>
        <taxon>Winogradskyella</taxon>
    </lineage>
</organism>
<name>A0ABW3N9L8_9FLAO</name>
<evidence type="ECO:0000313" key="4">
    <source>
        <dbReference type="Proteomes" id="UP001597013"/>
    </source>
</evidence>
<feature type="domain" description="Pyrroline-5-carboxylate reductase catalytic N-terminal" evidence="1">
    <location>
        <begin position="4"/>
        <end position="80"/>
    </location>
</feature>
<dbReference type="Pfam" id="PF10728">
    <property type="entry name" value="DUF2520"/>
    <property type="match status" value="1"/>
</dbReference>
<accession>A0ABW3N9L8</accession>
<dbReference type="InterPro" id="IPR008927">
    <property type="entry name" value="6-PGluconate_DH-like_C_sf"/>
</dbReference>
<dbReference type="Pfam" id="PF03807">
    <property type="entry name" value="F420_oxidored"/>
    <property type="match status" value="1"/>
</dbReference>
<dbReference type="PANTHER" id="PTHR40459:SF1">
    <property type="entry name" value="CONSERVED HYPOTHETICAL ALANINE AND LEUCINE RICH PROTEIN"/>
    <property type="match status" value="1"/>
</dbReference>